<sequence length="315" mass="35012">MRRQLFPDPFRTPFFSGHPPDLSGFWGPPHTPQPPRPRRTTPRIEIISQSSTTPPEMFARMPSFVDENDTIQSGDAEYTARTDRPFQIRITEESDLPTATSTNPSQPPGGSVPSPGRTTVKTGPRIVELDSSGSIVGSEVDPSMYRVLCWPIHPTFLFDFDEALGLALSFPKPLLLFLDIENSPAKKRAFFLNAFTPELCTFLNDNFVCWTGFTQNPHRRHSALPTDSERLLEMIGVVPEDQFPILGIVLPERTDSVRLFPHELSIGETGPDPDEPSLKLLAWVTEFTDASPPMDREEPPAEGRQSATVAGSAKM</sequence>
<evidence type="ECO:0000313" key="2">
    <source>
        <dbReference type="EMBL" id="KAJ4460516.1"/>
    </source>
</evidence>
<reference evidence="2" key="1">
    <citation type="journal article" date="2022" name="bioRxiv">
        <title>Genomics of Preaxostyla Flagellates Illuminates Evolutionary Transitions and the Path Towards Mitochondrial Loss.</title>
        <authorList>
            <person name="Novak L.V.F."/>
            <person name="Treitli S.C."/>
            <person name="Pyrih J."/>
            <person name="Halakuc P."/>
            <person name="Pipaliya S.V."/>
            <person name="Vacek V."/>
            <person name="Brzon O."/>
            <person name="Soukal P."/>
            <person name="Eme L."/>
            <person name="Dacks J.B."/>
            <person name="Karnkowska A."/>
            <person name="Elias M."/>
            <person name="Hampl V."/>
        </authorList>
    </citation>
    <scope>NUCLEOTIDE SEQUENCE</scope>
    <source>
        <strain evidence="2">RCP-MX</strain>
    </source>
</reference>
<accession>A0ABQ8UR27</accession>
<feature type="region of interest" description="Disordered" evidence="1">
    <location>
        <begin position="289"/>
        <end position="315"/>
    </location>
</feature>
<feature type="region of interest" description="Disordered" evidence="1">
    <location>
        <begin position="90"/>
        <end position="123"/>
    </location>
</feature>
<evidence type="ECO:0000256" key="1">
    <source>
        <dbReference type="SAM" id="MobiDB-lite"/>
    </source>
</evidence>
<proteinExistence type="predicted"/>
<feature type="region of interest" description="Disordered" evidence="1">
    <location>
        <begin position="1"/>
        <end position="56"/>
    </location>
</feature>
<comment type="caution">
    <text evidence="2">The sequence shown here is derived from an EMBL/GenBank/DDBJ whole genome shotgun (WGS) entry which is preliminary data.</text>
</comment>
<dbReference type="Proteomes" id="UP001141327">
    <property type="component" value="Unassembled WGS sequence"/>
</dbReference>
<dbReference type="Gene3D" id="3.40.30.10">
    <property type="entry name" value="Glutaredoxin"/>
    <property type="match status" value="1"/>
</dbReference>
<organism evidence="2 3">
    <name type="scientific">Paratrimastix pyriformis</name>
    <dbReference type="NCBI Taxonomy" id="342808"/>
    <lineage>
        <taxon>Eukaryota</taxon>
        <taxon>Metamonada</taxon>
        <taxon>Preaxostyla</taxon>
        <taxon>Paratrimastigidae</taxon>
        <taxon>Paratrimastix</taxon>
    </lineage>
</organism>
<gene>
    <name evidence="2" type="ORF">PAPYR_3133</name>
</gene>
<dbReference type="EMBL" id="JAPMOS010000012">
    <property type="protein sequence ID" value="KAJ4460516.1"/>
    <property type="molecule type" value="Genomic_DNA"/>
</dbReference>
<keyword evidence="3" id="KW-1185">Reference proteome</keyword>
<protein>
    <submittedName>
        <fullName evidence="2">Uncharacterized protein</fullName>
    </submittedName>
</protein>
<name>A0ABQ8UR27_9EUKA</name>
<evidence type="ECO:0000313" key="3">
    <source>
        <dbReference type="Proteomes" id="UP001141327"/>
    </source>
</evidence>